<dbReference type="Gene3D" id="1.10.10.10">
    <property type="entry name" value="Winged helix-like DNA-binding domain superfamily/Winged helix DNA-binding domain"/>
    <property type="match status" value="1"/>
</dbReference>
<dbReference type="GO" id="GO:0003700">
    <property type="term" value="F:DNA-binding transcription factor activity"/>
    <property type="evidence" value="ECO:0007669"/>
    <property type="project" value="InterPro"/>
</dbReference>
<dbReference type="Proteomes" id="UP000323671">
    <property type="component" value="Chromosome"/>
</dbReference>
<name>A0A5C1E7G5_9RHOO</name>
<dbReference type="InterPro" id="IPR036390">
    <property type="entry name" value="WH_DNA-bd_sf"/>
</dbReference>
<dbReference type="InterPro" id="IPR051815">
    <property type="entry name" value="Molybdate_resp_trans_reg"/>
</dbReference>
<dbReference type="PROSITE" id="PS51866">
    <property type="entry name" value="MOP"/>
    <property type="match status" value="1"/>
</dbReference>
<evidence type="ECO:0000256" key="2">
    <source>
        <dbReference type="PROSITE-ProRule" id="PRU01213"/>
    </source>
</evidence>
<keyword evidence="6" id="KW-1185">Reference proteome</keyword>
<evidence type="ECO:0000313" key="5">
    <source>
        <dbReference type="EMBL" id="QEL64892.1"/>
    </source>
</evidence>
<feature type="region of interest" description="Disordered" evidence="3">
    <location>
        <begin position="1"/>
        <end position="22"/>
    </location>
</feature>
<dbReference type="NCBIfam" id="TIGR00638">
    <property type="entry name" value="Mop"/>
    <property type="match status" value="1"/>
</dbReference>
<dbReference type="AlphaFoldDB" id="A0A5C1E7G5"/>
<dbReference type="PANTHER" id="PTHR30432:SF1">
    <property type="entry name" value="DNA-BINDING TRANSCRIPTIONAL DUAL REGULATOR MODE"/>
    <property type="match status" value="1"/>
</dbReference>
<evidence type="ECO:0000313" key="6">
    <source>
        <dbReference type="Proteomes" id="UP000323671"/>
    </source>
</evidence>
<protein>
    <submittedName>
        <fullName evidence="5">Molybdate transport system regulatory protein</fullName>
    </submittedName>
</protein>
<dbReference type="Gene3D" id="2.40.50.100">
    <property type="match status" value="2"/>
</dbReference>
<dbReference type="SUPFAM" id="SSF50331">
    <property type="entry name" value="MOP-like"/>
    <property type="match status" value="1"/>
</dbReference>
<evidence type="ECO:0000259" key="4">
    <source>
        <dbReference type="PROSITE" id="PS51866"/>
    </source>
</evidence>
<dbReference type="InterPro" id="IPR036388">
    <property type="entry name" value="WH-like_DNA-bd_sf"/>
</dbReference>
<dbReference type="InterPro" id="IPR005116">
    <property type="entry name" value="Transp-assoc_OB_typ1"/>
</dbReference>
<dbReference type="KEGG" id="otr:OTERR_14160"/>
<dbReference type="InterPro" id="IPR008995">
    <property type="entry name" value="Mo/tungstate-bd_C_term_dom"/>
</dbReference>
<gene>
    <name evidence="5" type="primary">modE</name>
    <name evidence="5" type="ORF">OTERR_14160</name>
</gene>
<proteinExistence type="predicted"/>
<dbReference type="InterPro" id="IPR004606">
    <property type="entry name" value="Mop_domain"/>
</dbReference>
<reference evidence="5 6" key="1">
    <citation type="submission" date="2017-07" db="EMBL/GenBank/DDBJ databases">
        <title>Complete genome sequence of Oryzomicrobium terrae TPP412.</title>
        <authorList>
            <person name="Chiu L.-W."/>
            <person name="Lo K.-J."/>
            <person name="Tsai Y.-M."/>
            <person name="Lin S.-S."/>
            <person name="Kuo C.-H."/>
            <person name="Liu C.-T."/>
        </authorList>
    </citation>
    <scope>NUCLEOTIDE SEQUENCE [LARGE SCALE GENOMIC DNA]</scope>
    <source>
        <strain evidence="5 6">TPP412</strain>
    </source>
</reference>
<dbReference type="Pfam" id="PF00126">
    <property type="entry name" value="HTH_1"/>
    <property type="match status" value="1"/>
</dbReference>
<evidence type="ECO:0000256" key="3">
    <source>
        <dbReference type="SAM" id="MobiDB-lite"/>
    </source>
</evidence>
<dbReference type="EMBL" id="CP022579">
    <property type="protein sequence ID" value="QEL64892.1"/>
    <property type="molecule type" value="Genomic_DNA"/>
</dbReference>
<dbReference type="GO" id="GO:0015689">
    <property type="term" value="P:molybdate ion transport"/>
    <property type="evidence" value="ECO:0007669"/>
    <property type="project" value="InterPro"/>
</dbReference>
<dbReference type="PANTHER" id="PTHR30432">
    <property type="entry name" value="TRANSCRIPTIONAL REGULATOR MODE"/>
    <property type="match status" value="1"/>
</dbReference>
<dbReference type="RefSeq" id="WP_149425298.1">
    <property type="nucleotide sequence ID" value="NZ_CP022579.1"/>
</dbReference>
<dbReference type="Pfam" id="PF03459">
    <property type="entry name" value="TOBE"/>
    <property type="match status" value="1"/>
</dbReference>
<feature type="domain" description="Mop" evidence="4">
    <location>
        <begin position="172"/>
        <end position="237"/>
    </location>
</feature>
<sequence>MPSPSRLNAHVAQIPPPPAGFSPPRAQTVLAPGDLALGPVPLGLHLEGRFWLTIGESGYAGEGRVALLEAIDREGSLNKAAKALGLSYKSAWDALQFLNNAAGVPLVTASTGGRGGGGSQLTSSGRWLVEVFNRVKSVHRQFLDALAAAVVRSTAAGEGAGAPGALERLFLRTSARNQWLGRMVALHQEGISVLVEVDLGGPRLHARLTAASVSELGLEPGMSVWALVKAQAVRLAAPDEIVTGDARAHNRLSGRVLPAPPVDGGGSVDSDELEVALALDGGNTVHAVLSRARAEALGVSERAEERELLAVFDPAQVILGVLA</sequence>
<organism evidence="5 6">
    <name type="scientific">Oryzomicrobium terrae</name>
    <dbReference type="NCBI Taxonomy" id="1735038"/>
    <lineage>
        <taxon>Bacteria</taxon>
        <taxon>Pseudomonadati</taxon>
        <taxon>Pseudomonadota</taxon>
        <taxon>Betaproteobacteria</taxon>
        <taxon>Rhodocyclales</taxon>
        <taxon>Rhodocyclaceae</taxon>
        <taxon>Oryzomicrobium</taxon>
    </lineage>
</organism>
<accession>A0A5C1E7G5</accession>
<keyword evidence="1 2" id="KW-0500">Molybdenum</keyword>
<dbReference type="InterPro" id="IPR000847">
    <property type="entry name" value="LysR_HTH_N"/>
</dbReference>
<dbReference type="SUPFAM" id="SSF46785">
    <property type="entry name" value="Winged helix' DNA-binding domain"/>
    <property type="match status" value="1"/>
</dbReference>
<evidence type="ECO:0000256" key="1">
    <source>
        <dbReference type="ARBA" id="ARBA00022505"/>
    </source>
</evidence>